<dbReference type="SUPFAM" id="SSF52540">
    <property type="entry name" value="P-loop containing nucleoside triphosphate hydrolases"/>
    <property type="match status" value="1"/>
</dbReference>
<comment type="caution">
    <text evidence="5">The sequence shown here is derived from an EMBL/GenBank/DDBJ whole genome shotgun (WGS) entry which is preliminary data.</text>
</comment>
<dbReference type="InterPro" id="IPR027417">
    <property type="entry name" value="P-loop_NTPase"/>
</dbReference>
<dbReference type="EMBL" id="SGKU01000008">
    <property type="protein sequence ID" value="NFA41828.1"/>
    <property type="molecule type" value="Genomic_DNA"/>
</dbReference>
<proteinExistence type="predicted"/>
<dbReference type="InterPro" id="IPR015330">
    <property type="entry name" value="DNA_primase/pol_bifunc_N"/>
</dbReference>
<dbReference type="AlphaFoldDB" id="A0A6M0SLC3"/>
<protein>
    <submittedName>
        <fullName evidence="5">DNA primase</fullName>
    </submittedName>
</protein>
<dbReference type="SMART" id="SM00942">
    <property type="entry name" value="PriCT_1"/>
    <property type="match status" value="1"/>
</dbReference>
<dbReference type="PANTHER" id="PTHR35372:SF2">
    <property type="entry name" value="SF3 HELICASE DOMAIN-CONTAINING PROTEIN"/>
    <property type="match status" value="1"/>
</dbReference>
<dbReference type="Pfam" id="PF08706">
    <property type="entry name" value="D5_N"/>
    <property type="match status" value="1"/>
</dbReference>
<evidence type="ECO:0000256" key="2">
    <source>
        <dbReference type="ARBA" id="ARBA00022801"/>
    </source>
</evidence>
<dbReference type="InterPro" id="IPR051620">
    <property type="entry name" value="ORF904-like_C"/>
</dbReference>
<evidence type="ECO:0000313" key="5">
    <source>
        <dbReference type="EMBL" id="NFA41828.1"/>
    </source>
</evidence>
<dbReference type="PANTHER" id="PTHR35372">
    <property type="entry name" value="ATP BINDING PROTEIN-RELATED"/>
    <property type="match status" value="1"/>
</dbReference>
<dbReference type="Proteomes" id="UP000472355">
    <property type="component" value="Unassembled WGS sequence"/>
</dbReference>
<feature type="domain" description="SF3 helicase" evidence="4">
    <location>
        <begin position="414"/>
        <end position="570"/>
    </location>
</feature>
<dbReference type="InterPro" id="IPR014820">
    <property type="entry name" value="PriCT_1"/>
</dbReference>
<dbReference type="SUPFAM" id="SSF56747">
    <property type="entry name" value="Prim-pol domain"/>
    <property type="match status" value="1"/>
</dbReference>
<gene>
    <name evidence="5" type="ORF">EXM65_04375</name>
</gene>
<keyword evidence="1" id="KW-0547">Nucleotide-binding</keyword>
<keyword evidence="3" id="KW-0067">ATP-binding</keyword>
<evidence type="ECO:0000256" key="1">
    <source>
        <dbReference type="ARBA" id="ARBA00022741"/>
    </source>
</evidence>
<dbReference type="PROSITE" id="PS51206">
    <property type="entry name" value="SF3_HELICASE_1"/>
    <property type="match status" value="1"/>
</dbReference>
<evidence type="ECO:0000313" key="6">
    <source>
        <dbReference type="Proteomes" id="UP000472355"/>
    </source>
</evidence>
<evidence type="ECO:0000259" key="4">
    <source>
        <dbReference type="PROSITE" id="PS51206"/>
    </source>
</evidence>
<keyword evidence="2" id="KW-0378">Hydrolase</keyword>
<organism evidence="5 6">
    <name type="scientific">Clostridium botulinum</name>
    <dbReference type="NCBI Taxonomy" id="1491"/>
    <lineage>
        <taxon>Bacteria</taxon>
        <taxon>Bacillati</taxon>
        <taxon>Bacillota</taxon>
        <taxon>Clostridia</taxon>
        <taxon>Eubacteriales</taxon>
        <taxon>Clostridiaceae</taxon>
        <taxon>Clostridium</taxon>
    </lineage>
</organism>
<dbReference type="InterPro" id="IPR045455">
    <property type="entry name" value="NrS-1_pol-like_helicase"/>
</dbReference>
<dbReference type="Gene3D" id="3.40.50.300">
    <property type="entry name" value="P-loop containing nucleotide triphosphate hydrolases"/>
    <property type="match status" value="1"/>
</dbReference>
<dbReference type="NCBIfam" id="TIGR01613">
    <property type="entry name" value="primase_Cterm"/>
    <property type="match status" value="1"/>
</dbReference>
<dbReference type="GO" id="GO:0005524">
    <property type="term" value="F:ATP binding"/>
    <property type="evidence" value="ECO:0007669"/>
    <property type="project" value="UniProtKB-KW"/>
</dbReference>
<dbReference type="InterPro" id="IPR014015">
    <property type="entry name" value="Helicase_SF3_DNA-vir"/>
</dbReference>
<dbReference type="InterPro" id="IPR006500">
    <property type="entry name" value="Helicase_put_C_phage/plasmid"/>
</dbReference>
<accession>A0A6M0SLC3</accession>
<dbReference type="Pfam" id="PF09250">
    <property type="entry name" value="Prim-Pol"/>
    <property type="match status" value="1"/>
</dbReference>
<name>A0A6M0SLC3_CLOBO</name>
<dbReference type="InterPro" id="IPR014818">
    <property type="entry name" value="Phage/plasmid_primase_P4_C"/>
</dbReference>
<dbReference type="GO" id="GO:0016787">
    <property type="term" value="F:hydrolase activity"/>
    <property type="evidence" value="ECO:0007669"/>
    <property type="project" value="UniProtKB-KW"/>
</dbReference>
<dbReference type="Pfam" id="PF19263">
    <property type="entry name" value="DUF5906"/>
    <property type="match status" value="1"/>
</dbReference>
<dbReference type="CDD" id="cd04859">
    <property type="entry name" value="Prim_Pol"/>
    <property type="match status" value="1"/>
</dbReference>
<reference evidence="5 6" key="1">
    <citation type="submission" date="2019-02" db="EMBL/GenBank/DDBJ databases">
        <title>Genome sequencing of Clostridium botulinum clinical isolates.</title>
        <authorList>
            <person name="Brunt J."/>
            <person name="Van Vliet A.H.M."/>
            <person name="Stringer S.C."/>
            <person name="Grant K.A."/>
            <person name="Carter A.C."/>
            <person name="Peck M.W."/>
        </authorList>
    </citation>
    <scope>NUCLEOTIDE SEQUENCE [LARGE SCALE GENOMIC DNA]</scope>
    <source>
        <strain evidence="5 6">H113700579</strain>
    </source>
</reference>
<dbReference type="SMART" id="SM00943">
    <property type="entry name" value="Prim-Pol"/>
    <property type="match status" value="1"/>
</dbReference>
<evidence type="ECO:0000256" key="3">
    <source>
        <dbReference type="ARBA" id="ARBA00022840"/>
    </source>
</evidence>
<sequence>MDKKNFISIVDRGLIPIVPLFNYSKVPTIKWNDKDNWITSKEYVFEDKYSNKNITGFSLICGEPGGIMVIDIDRNHGDGSIDGQKSFDDLIKDLSAEDKQQISSTFAVKTPNGGTHIYFKYKEGLKSKANYVPGVDIRTDGGLIVLPNSSVKIGEEIREYKIFNNTNINEIPQTLFDKFLELDKPNKKNSKKVSETKSQTIYKEGSRNQELFKEVIKIISKSSIRDITTITSITKGLNLLKCNPPLGDEEISKIIGSISQRLHPSYCNEKGNINNYSLAQHIIENQPSYTKGNLWFIYDDKQGFYRYMEFKEVQRMFFKYAINDTDKTPIRSKNFAELLMLLSEDAREVHDEKCYINCLNGVIDIENNRLLEHGPQYKTEVQFQASLITDPKVWKDKFDKSEFKKFLNDILDNGSIKTLQEAWGVMLSPHAREVQNCFIYKGEGSNGKSVTFDIQEALIGDNKHICSIGLGDFGENFAISVAEGKHVNIVRDDELSGKSVNKAFKSMCCGEPVTVNRKNKDLVRLGFNMTMFFGLNRMPSASDKSTGFFRRPIIIPFNTSFGTEKEVAEGTRDKLKDTQISDRIINNELDLVFTWAYYGLNRVKSNNWKVTVSAAAENEMEEYRAEVDSAYAFFKEKITIVPKKGMKIPKKDIYDIYNNWCTENHIAPMNQTHLGRQFASFGVKSKVSNSVRYYLDILVDDLEPVPTQKDIF</sequence>